<gene>
    <name evidence="3" type="ORF">RM764_24550</name>
</gene>
<feature type="transmembrane region" description="Helical" evidence="1">
    <location>
        <begin position="152"/>
        <end position="175"/>
    </location>
</feature>
<feature type="transmembrane region" description="Helical" evidence="1">
    <location>
        <begin position="236"/>
        <end position="257"/>
    </location>
</feature>
<dbReference type="EMBL" id="JAVREY010000033">
    <property type="protein sequence ID" value="MDT0466140.1"/>
    <property type="molecule type" value="Genomic_DNA"/>
</dbReference>
<dbReference type="Proteomes" id="UP001183809">
    <property type="component" value="Unassembled WGS sequence"/>
</dbReference>
<dbReference type="InterPro" id="IPR046675">
    <property type="entry name" value="DUF6545"/>
</dbReference>
<keyword evidence="4" id="KW-1185">Reference proteome</keyword>
<evidence type="ECO:0000259" key="2">
    <source>
        <dbReference type="Pfam" id="PF20182"/>
    </source>
</evidence>
<organism evidence="3 4">
    <name type="scientific">Streptomyces gibsoniae</name>
    <dbReference type="NCBI Taxonomy" id="3075529"/>
    <lineage>
        <taxon>Bacteria</taxon>
        <taxon>Bacillati</taxon>
        <taxon>Actinomycetota</taxon>
        <taxon>Actinomycetes</taxon>
        <taxon>Kitasatosporales</taxon>
        <taxon>Streptomycetaceae</taxon>
        <taxon>Streptomyces</taxon>
    </lineage>
</organism>
<keyword evidence="1" id="KW-0472">Membrane</keyword>
<accession>A0ABU2TZ54</accession>
<keyword evidence="1" id="KW-0812">Transmembrane</keyword>
<protein>
    <recommendedName>
        <fullName evidence="2">DUF6545 domain-containing protein</fullName>
    </recommendedName>
</protein>
<keyword evidence="1" id="KW-1133">Transmembrane helix</keyword>
<feature type="transmembrane region" description="Helical" evidence="1">
    <location>
        <begin position="40"/>
        <end position="60"/>
    </location>
</feature>
<sequence length="398" mass="43432">MNGDSPPLDGDLPFYVSSGLMLLACLLKLPALVRARGRDWLLSSICALLFLGAGVLFTTAQTTIALVNRGTGVPNIAAPIVYMLLVAFSGASIVLVLNWRGETETAQPRRLSRVTLAAYGATVLLIAVLFSLGDAPVEQRTRFDLYYATTPFIREMVLLYLTAHAVASLTVGHLCRRWSGEVHGMLRTGLRVLATAYLMHFVGYDLMTAAAVVGGWTGHTWDTLIVIARTTIAPSAVLGAAGFVLPLIGGSTTVRYWQLAPLARTVRPVRGAPGPTPLPLPWWKPSVHLRLTRRQTYISDRILACRDHSDPRIRDEAHRLALARNATGEEAAAIAEAALIVAAVEVHYARGSHGTPPRRRVNADERTVSSSDLVHISRALRSRIVKDVRTRTRNHRRP</sequence>
<feature type="transmembrane region" description="Helical" evidence="1">
    <location>
        <begin position="80"/>
        <end position="99"/>
    </location>
</feature>
<reference evidence="4" key="1">
    <citation type="submission" date="2023-07" db="EMBL/GenBank/DDBJ databases">
        <title>30 novel species of actinomycetes from the DSMZ collection.</title>
        <authorList>
            <person name="Nouioui I."/>
        </authorList>
    </citation>
    <scope>NUCLEOTIDE SEQUENCE [LARGE SCALE GENOMIC DNA]</scope>
    <source>
        <strain evidence="4">DSM 41699</strain>
    </source>
</reference>
<feature type="transmembrane region" description="Helical" evidence="1">
    <location>
        <begin position="12"/>
        <end position="33"/>
    </location>
</feature>
<feature type="domain" description="DUF6545" evidence="2">
    <location>
        <begin position="255"/>
        <end position="382"/>
    </location>
</feature>
<proteinExistence type="predicted"/>
<feature type="transmembrane region" description="Helical" evidence="1">
    <location>
        <begin position="196"/>
        <end position="216"/>
    </location>
</feature>
<evidence type="ECO:0000256" key="1">
    <source>
        <dbReference type="SAM" id="Phobius"/>
    </source>
</evidence>
<dbReference type="Pfam" id="PF20182">
    <property type="entry name" value="DUF6545"/>
    <property type="match status" value="1"/>
</dbReference>
<name>A0ABU2TZ54_9ACTN</name>
<dbReference type="RefSeq" id="WP_311697608.1">
    <property type="nucleotide sequence ID" value="NZ_JAVREY010000033.1"/>
</dbReference>
<feature type="transmembrane region" description="Helical" evidence="1">
    <location>
        <begin position="111"/>
        <end position="132"/>
    </location>
</feature>
<evidence type="ECO:0000313" key="3">
    <source>
        <dbReference type="EMBL" id="MDT0466140.1"/>
    </source>
</evidence>
<evidence type="ECO:0000313" key="4">
    <source>
        <dbReference type="Proteomes" id="UP001183809"/>
    </source>
</evidence>
<comment type="caution">
    <text evidence="3">The sequence shown here is derived from an EMBL/GenBank/DDBJ whole genome shotgun (WGS) entry which is preliminary data.</text>
</comment>